<dbReference type="Proteomes" id="UP001301769">
    <property type="component" value="Unassembled WGS sequence"/>
</dbReference>
<feature type="signal peptide" evidence="1">
    <location>
        <begin position="1"/>
        <end position="18"/>
    </location>
</feature>
<sequence>MLPYSAVFALLLAFTAVAHDHPLYPWEITRLVVSGAPYRSEAACYDPLATIAVEIRDPNRYAGVNSSGSDMTQCITKFPYCGPPYNTRFNCTAIPYGNWTFSVSPDEGPDKAYWNVGQNFTLSLRLAIWERGIWFDGQARFSTWESLRGLCSAGGACSFSLREEMAPFLVHQREHM</sequence>
<evidence type="ECO:0000256" key="1">
    <source>
        <dbReference type="SAM" id="SignalP"/>
    </source>
</evidence>
<accession>A0AAN7B6C3</accession>
<reference evidence="2" key="2">
    <citation type="submission" date="2023-05" db="EMBL/GenBank/DDBJ databases">
        <authorList>
            <consortium name="Lawrence Berkeley National Laboratory"/>
            <person name="Steindorff A."/>
            <person name="Hensen N."/>
            <person name="Bonometti L."/>
            <person name="Westerberg I."/>
            <person name="Brannstrom I.O."/>
            <person name="Guillou S."/>
            <person name="Cros-Aarteil S."/>
            <person name="Calhoun S."/>
            <person name="Haridas S."/>
            <person name="Kuo A."/>
            <person name="Mondo S."/>
            <person name="Pangilinan J."/>
            <person name="Riley R."/>
            <person name="Labutti K."/>
            <person name="Andreopoulos B."/>
            <person name="Lipzen A."/>
            <person name="Chen C."/>
            <person name="Yanf M."/>
            <person name="Daum C."/>
            <person name="Ng V."/>
            <person name="Clum A."/>
            <person name="Ohm R."/>
            <person name="Martin F."/>
            <person name="Silar P."/>
            <person name="Natvig D."/>
            <person name="Lalanne C."/>
            <person name="Gautier V."/>
            <person name="Ament-Velasquez S.L."/>
            <person name="Kruys A."/>
            <person name="Hutchinson M.I."/>
            <person name="Powell A.J."/>
            <person name="Barry K."/>
            <person name="Miller A.N."/>
            <person name="Grigoriev I.V."/>
            <person name="Debuchy R."/>
            <person name="Gladieux P."/>
            <person name="Thoren M.H."/>
            <person name="Johannesson H."/>
        </authorList>
    </citation>
    <scope>NUCLEOTIDE SEQUENCE</scope>
    <source>
        <strain evidence="2">PSN293</strain>
    </source>
</reference>
<feature type="chain" id="PRO_5043033425" evidence="1">
    <location>
        <begin position="19"/>
        <end position="176"/>
    </location>
</feature>
<reference evidence="2" key="1">
    <citation type="journal article" date="2023" name="Mol. Phylogenet. Evol.">
        <title>Genome-scale phylogeny and comparative genomics of the fungal order Sordariales.</title>
        <authorList>
            <person name="Hensen N."/>
            <person name="Bonometti L."/>
            <person name="Westerberg I."/>
            <person name="Brannstrom I.O."/>
            <person name="Guillou S."/>
            <person name="Cros-Aarteil S."/>
            <person name="Calhoun S."/>
            <person name="Haridas S."/>
            <person name="Kuo A."/>
            <person name="Mondo S."/>
            <person name="Pangilinan J."/>
            <person name="Riley R."/>
            <person name="LaButti K."/>
            <person name="Andreopoulos B."/>
            <person name="Lipzen A."/>
            <person name="Chen C."/>
            <person name="Yan M."/>
            <person name="Daum C."/>
            <person name="Ng V."/>
            <person name="Clum A."/>
            <person name="Steindorff A."/>
            <person name="Ohm R.A."/>
            <person name="Martin F."/>
            <person name="Silar P."/>
            <person name="Natvig D.O."/>
            <person name="Lalanne C."/>
            <person name="Gautier V."/>
            <person name="Ament-Velasquez S.L."/>
            <person name="Kruys A."/>
            <person name="Hutchinson M.I."/>
            <person name="Powell A.J."/>
            <person name="Barry K."/>
            <person name="Miller A.N."/>
            <person name="Grigoriev I.V."/>
            <person name="Debuchy R."/>
            <person name="Gladieux P."/>
            <person name="Hiltunen Thoren M."/>
            <person name="Johannesson H."/>
        </authorList>
    </citation>
    <scope>NUCLEOTIDE SEQUENCE</scope>
    <source>
        <strain evidence="2">PSN293</strain>
    </source>
</reference>
<organism evidence="2 3">
    <name type="scientific">Rhypophila decipiens</name>
    <dbReference type="NCBI Taxonomy" id="261697"/>
    <lineage>
        <taxon>Eukaryota</taxon>
        <taxon>Fungi</taxon>
        <taxon>Dikarya</taxon>
        <taxon>Ascomycota</taxon>
        <taxon>Pezizomycotina</taxon>
        <taxon>Sordariomycetes</taxon>
        <taxon>Sordariomycetidae</taxon>
        <taxon>Sordariales</taxon>
        <taxon>Naviculisporaceae</taxon>
        <taxon>Rhypophila</taxon>
    </lineage>
</organism>
<gene>
    <name evidence="2" type="ORF">QBC37DRAFT_429907</name>
</gene>
<evidence type="ECO:0000313" key="2">
    <source>
        <dbReference type="EMBL" id="KAK4209770.1"/>
    </source>
</evidence>
<evidence type="ECO:0000313" key="3">
    <source>
        <dbReference type="Proteomes" id="UP001301769"/>
    </source>
</evidence>
<dbReference type="AlphaFoldDB" id="A0AAN7B6C3"/>
<comment type="caution">
    <text evidence="2">The sequence shown here is derived from an EMBL/GenBank/DDBJ whole genome shotgun (WGS) entry which is preliminary data.</text>
</comment>
<keyword evidence="3" id="KW-1185">Reference proteome</keyword>
<proteinExistence type="predicted"/>
<dbReference type="EMBL" id="MU858195">
    <property type="protein sequence ID" value="KAK4209770.1"/>
    <property type="molecule type" value="Genomic_DNA"/>
</dbReference>
<keyword evidence="1" id="KW-0732">Signal</keyword>
<protein>
    <submittedName>
        <fullName evidence="2">Uncharacterized protein</fullName>
    </submittedName>
</protein>
<name>A0AAN7B6C3_9PEZI</name>